<dbReference type="EMBL" id="JAAKFY010000015">
    <property type="protein sequence ID" value="KAF3845566.1"/>
    <property type="molecule type" value="Genomic_DNA"/>
</dbReference>
<gene>
    <name evidence="2" type="ORF">F7725_008729</name>
</gene>
<accession>A0A7J5Y800</accession>
<protein>
    <submittedName>
        <fullName evidence="2">Uncharacterized protein</fullName>
    </submittedName>
</protein>
<name>A0A7J5Y800_DISMA</name>
<organism evidence="2 3">
    <name type="scientific">Dissostichus mawsoni</name>
    <name type="common">Antarctic cod</name>
    <dbReference type="NCBI Taxonomy" id="36200"/>
    <lineage>
        <taxon>Eukaryota</taxon>
        <taxon>Metazoa</taxon>
        <taxon>Chordata</taxon>
        <taxon>Craniata</taxon>
        <taxon>Vertebrata</taxon>
        <taxon>Euteleostomi</taxon>
        <taxon>Actinopterygii</taxon>
        <taxon>Neopterygii</taxon>
        <taxon>Teleostei</taxon>
        <taxon>Neoteleostei</taxon>
        <taxon>Acanthomorphata</taxon>
        <taxon>Eupercaria</taxon>
        <taxon>Perciformes</taxon>
        <taxon>Notothenioidei</taxon>
        <taxon>Nototheniidae</taxon>
        <taxon>Dissostichus</taxon>
    </lineage>
</organism>
<dbReference type="Proteomes" id="UP000518266">
    <property type="component" value="Unassembled WGS sequence"/>
</dbReference>
<comment type="caution">
    <text evidence="2">The sequence shown here is derived from an EMBL/GenBank/DDBJ whole genome shotgun (WGS) entry which is preliminary data.</text>
</comment>
<dbReference type="AlphaFoldDB" id="A0A7J5Y800"/>
<reference evidence="2 3" key="1">
    <citation type="submission" date="2020-03" db="EMBL/GenBank/DDBJ databases">
        <title>Dissostichus mawsoni Genome sequencing and assembly.</title>
        <authorList>
            <person name="Park H."/>
        </authorList>
    </citation>
    <scope>NUCLEOTIDE SEQUENCE [LARGE SCALE GENOMIC DNA]</scope>
    <source>
        <strain evidence="2">DM0001</strain>
        <tissue evidence="2">Muscle</tissue>
    </source>
</reference>
<evidence type="ECO:0000313" key="2">
    <source>
        <dbReference type="EMBL" id="KAF3845566.1"/>
    </source>
</evidence>
<sequence length="325" mass="36428">MGDRGEFVPSSKPSSSSRLARIGDKRPLSVEAFEFVRERKSVQASSSSLLREAGLPVHFERKIHHELFPVPSFWSFRKRLCRDRLCRIEFCNNNNNNKGQPPGHGAQNPAGLHHNSRPPIIFILIILIILFLRDDVTNARFVSGLWTGQRPGARARPLLGLEIRIDFHDQGGVGAPSLGHDISSVHRYTLDLALRSPWIQYSSVCISVVHQDVALVVSVFSVENKQFLQRMIRQNHNPHLERQSVHQSDESSGLGLLVERQQGNVSDEESVEQTRDLQLIQGQHHSSLVLVLLQDSLSDNGGVVVQGPPVEILRAPRPLIQHLLC</sequence>
<dbReference type="OrthoDB" id="10651579at2759"/>
<proteinExistence type="predicted"/>
<keyword evidence="3" id="KW-1185">Reference proteome</keyword>
<evidence type="ECO:0000256" key="1">
    <source>
        <dbReference type="SAM" id="MobiDB-lite"/>
    </source>
</evidence>
<evidence type="ECO:0000313" key="3">
    <source>
        <dbReference type="Proteomes" id="UP000518266"/>
    </source>
</evidence>
<feature type="region of interest" description="Disordered" evidence="1">
    <location>
        <begin position="1"/>
        <end position="21"/>
    </location>
</feature>